<name>A0ABW0IHN8_9BACT</name>
<proteinExistence type="predicted"/>
<protein>
    <submittedName>
        <fullName evidence="2">Uncharacterized protein</fullName>
    </submittedName>
</protein>
<accession>A0ABW0IHN8</accession>
<feature type="chain" id="PRO_5047461170" evidence="1">
    <location>
        <begin position="20"/>
        <end position="322"/>
    </location>
</feature>
<dbReference type="EMBL" id="JBHSMA010000009">
    <property type="protein sequence ID" value="MFC5411992.1"/>
    <property type="molecule type" value="Genomic_DNA"/>
</dbReference>
<evidence type="ECO:0000313" key="3">
    <source>
        <dbReference type="Proteomes" id="UP001596106"/>
    </source>
</evidence>
<reference evidence="3" key="1">
    <citation type="journal article" date="2019" name="Int. J. Syst. Evol. Microbiol.">
        <title>The Global Catalogue of Microorganisms (GCM) 10K type strain sequencing project: providing services to taxonomists for standard genome sequencing and annotation.</title>
        <authorList>
            <consortium name="The Broad Institute Genomics Platform"/>
            <consortium name="The Broad Institute Genome Sequencing Center for Infectious Disease"/>
            <person name="Wu L."/>
            <person name="Ma J."/>
        </authorList>
    </citation>
    <scope>NUCLEOTIDE SEQUENCE [LARGE SCALE GENOMIC DNA]</scope>
    <source>
        <strain evidence="3">CCUG 55250</strain>
    </source>
</reference>
<keyword evidence="1" id="KW-0732">Signal</keyword>
<evidence type="ECO:0000313" key="2">
    <source>
        <dbReference type="EMBL" id="MFC5411992.1"/>
    </source>
</evidence>
<comment type="caution">
    <text evidence="2">The sequence shown here is derived from an EMBL/GenBank/DDBJ whole genome shotgun (WGS) entry which is preliminary data.</text>
</comment>
<sequence>MKTALNTFWLMILASPAIAQGMADYYRPTGETAEERSPEGRSAHSRRTELTQLLARYGEAYIRDRWYLSLDGFFRSDQGQLDETFDGLISTKATTKTGWSALVGWVSNERWAFEGGLARSPIHNTLVVGSGINALDLRFGNNKTGLVARGKYLMRFGRRTGNAGFWLGAGAWLVPNNGKQVSSFLVEGYSYRGSGGGLGRRTSQILIDTLQIFGVTRQSSHLSGMAEATAEYTIKLGGHADLSLFARKYWGIGPSLTTNLLYTVNSGASQPAVLRSDGSGWSVGLSVRYAYALRYDLRKMPGIFNLRGNRPEPATGKRRNGL</sequence>
<feature type="signal peptide" evidence="1">
    <location>
        <begin position="1"/>
        <end position="19"/>
    </location>
</feature>
<keyword evidence="3" id="KW-1185">Reference proteome</keyword>
<organism evidence="2 3">
    <name type="scientific">Larkinella bovis</name>
    <dbReference type="NCBI Taxonomy" id="683041"/>
    <lineage>
        <taxon>Bacteria</taxon>
        <taxon>Pseudomonadati</taxon>
        <taxon>Bacteroidota</taxon>
        <taxon>Cytophagia</taxon>
        <taxon>Cytophagales</taxon>
        <taxon>Spirosomataceae</taxon>
        <taxon>Larkinella</taxon>
    </lineage>
</organism>
<dbReference type="RefSeq" id="WP_379849059.1">
    <property type="nucleotide sequence ID" value="NZ_JBHSMA010000009.1"/>
</dbReference>
<gene>
    <name evidence="2" type="ORF">ACFPMF_21895</name>
</gene>
<evidence type="ECO:0000256" key="1">
    <source>
        <dbReference type="SAM" id="SignalP"/>
    </source>
</evidence>
<dbReference type="Proteomes" id="UP001596106">
    <property type="component" value="Unassembled WGS sequence"/>
</dbReference>